<protein>
    <submittedName>
        <fullName evidence="2">Root hair defective 3 GTP-binding protein (RHD3)</fullName>
    </submittedName>
</protein>
<dbReference type="Proteomes" id="UP001055439">
    <property type="component" value="Chromosome 7"/>
</dbReference>
<dbReference type="PANTHER" id="PTHR45923">
    <property type="entry name" value="PROTEIN SEY1"/>
    <property type="match status" value="1"/>
</dbReference>
<proteinExistence type="predicted"/>
<dbReference type="EMBL" id="CP097509">
    <property type="protein sequence ID" value="URE14921.1"/>
    <property type="molecule type" value="Genomic_DNA"/>
</dbReference>
<feature type="domain" description="Sey1/RHD3-like three-helix bundle" evidence="1">
    <location>
        <begin position="3"/>
        <end position="61"/>
    </location>
</feature>
<dbReference type="OrthoDB" id="1745347at2759"/>
<evidence type="ECO:0000259" key="1">
    <source>
        <dbReference type="Pfam" id="PF20428"/>
    </source>
</evidence>
<name>A0A9E7GGY2_9LILI</name>
<dbReference type="GO" id="GO:0003924">
    <property type="term" value="F:GTPase activity"/>
    <property type="evidence" value="ECO:0007669"/>
    <property type="project" value="TreeGrafter"/>
</dbReference>
<accession>A0A9E7GGY2</accession>
<dbReference type="InterPro" id="IPR008803">
    <property type="entry name" value="RHD3/Sey1"/>
</dbReference>
<dbReference type="GO" id="GO:0005783">
    <property type="term" value="C:endoplasmic reticulum"/>
    <property type="evidence" value="ECO:0007669"/>
    <property type="project" value="TreeGrafter"/>
</dbReference>
<keyword evidence="3" id="KW-1185">Reference proteome</keyword>
<organism evidence="2 3">
    <name type="scientific">Musa troglodytarum</name>
    <name type="common">fe'i banana</name>
    <dbReference type="NCBI Taxonomy" id="320322"/>
    <lineage>
        <taxon>Eukaryota</taxon>
        <taxon>Viridiplantae</taxon>
        <taxon>Streptophyta</taxon>
        <taxon>Embryophyta</taxon>
        <taxon>Tracheophyta</taxon>
        <taxon>Spermatophyta</taxon>
        <taxon>Magnoliopsida</taxon>
        <taxon>Liliopsida</taxon>
        <taxon>Zingiberales</taxon>
        <taxon>Musaceae</taxon>
        <taxon>Musa</taxon>
    </lineage>
</organism>
<reference evidence="2" key="1">
    <citation type="submission" date="2022-05" db="EMBL/GenBank/DDBJ databases">
        <title>The Musa troglodytarum L. genome provides insights into the mechanism of non-climacteric behaviour and enrichment of carotenoids.</title>
        <authorList>
            <person name="Wang J."/>
        </authorList>
    </citation>
    <scope>NUCLEOTIDE SEQUENCE</scope>
    <source>
        <tissue evidence="2">Leaf</tissue>
    </source>
</reference>
<dbReference type="GO" id="GO:0016320">
    <property type="term" value="P:endoplasmic reticulum membrane fusion"/>
    <property type="evidence" value="ECO:0007669"/>
    <property type="project" value="TreeGrafter"/>
</dbReference>
<sequence>MGETMNKMLAKPEKYDRNVVDSKAREEAGRVPLRMNDRFSTLFSRDADSMPRVWIRKEDLKN</sequence>
<evidence type="ECO:0000313" key="2">
    <source>
        <dbReference type="EMBL" id="URE14921.1"/>
    </source>
</evidence>
<dbReference type="InterPro" id="IPR046758">
    <property type="entry name" value="Sey1/RHD3-like_3HB"/>
</dbReference>
<dbReference type="AlphaFoldDB" id="A0A9E7GGY2"/>
<dbReference type="PANTHER" id="PTHR45923:SF2">
    <property type="entry name" value="PROTEIN SEY1"/>
    <property type="match status" value="1"/>
</dbReference>
<evidence type="ECO:0000313" key="3">
    <source>
        <dbReference type="Proteomes" id="UP001055439"/>
    </source>
</evidence>
<gene>
    <name evidence="2" type="ORF">MUK42_28442</name>
</gene>
<dbReference type="Pfam" id="PF20428">
    <property type="entry name" value="Sey1_3HB"/>
    <property type="match status" value="1"/>
</dbReference>